<evidence type="ECO:0000256" key="1">
    <source>
        <dbReference type="ARBA" id="ARBA00001947"/>
    </source>
</evidence>
<keyword evidence="9" id="KW-0732">Signal</keyword>
<keyword evidence="13" id="KW-1185">Reference proteome</keyword>
<dbReference type="InterPro" id="IPR018497">
    <property type="entry name" value="Peptidase_M13_C"/>
</dbReference>
<reference evidence="12" key="1">
    <citation type="submission" date="2020-05" db="UniProtKB">
        <authorList>
            <consortium name="EnsemblMetazoa"/>
        </authorList>
    </citation>
    <scope>IDENTIFICATION</scope>
    <source>
        <strain evidence="12">USDA</strain>
    </source>
</reference>
<keyword evidence="8" id="KW-0482">Metalloprotease</keyword>
<sequence>MALLSNSVCHLLIAAAWTLAFAGAMVTARPPTSHDHSGWDYVNKTCLSRECDEHVNIKHLQHLATHINRAAHPCENFHEYACGHWRQQHSEPTMMAVGEKLLIEKYQKIFAAHKNPEELRSDGVYQKLQQYYEVCVQSERKEKARWQDYIQALRDMQLLQFNNETHWLTTLRDLSEFSNLRFFIYGDVERFNASLYMLNLYPHDSELVANLSEDIYQILRHYNYTQDSREVLKQRFANLESELADILNSSCSNMTPEAYEALCDSSEWMSWQALGQRNSSINWQWLFASYPLEPQDLIAVNNFTAMNSIKQYLDSCSQQTLFLYSLTRFINHLQACKHNTVTEGSSPPTCLRHMRKLFPLGMNYLYDKRFYNHQERSLSDPVIKSVFEQLKHHFNLRLDNNPMHLTPQSIQYLKMKLQGLQLNIGNMPLNRSQEFYEALIADLNLSSHHDFYQNHLQALRHFHSHLRVLVSPTKFPSVWHGFNLHMPDMPDNFDTTAYYLASANLIVLPFAYLQQPFYDHRFWPSLLYGDLATTLGHELMHAFDTYFLRNDYGGNYNEKESLEILSNSQFQKNLRCLQQTPTKFITERIADISGTRLALNAFAQDPLFMKHNGKLFFLQFAQFFCGSADEQTFASQDPLHDMDSMRLNYALAHTSEFAESFKCPPGSPMNPLEKCELW</sequence>
<comment type="similarity">
    <text evidence="3">Belongs to the peptidase M13 family.</text>
</comment>
<dbReference type="PROSITE" id="PS51885">
    <property type="entry name" value="NEPRILYSIN"/>
    <property type="match status" value="1"/>
</dbReference>
<evidence type="ECO:0000256" key="6">
    <source>
        <dbReference type="ARBA" id="ARBA00022801"/>
    </source>
</evidence>
<evidence type="ECO:0000313" key="13">
    <source>
        <dbReference type="Proteomes" id="UP000095300"/>
    </source>
</evidence>
<organism evidence="12 13">
    <name type="scientific">Stomoxys calcitrans</name>
    <name type="common">Stable fly</name>
    <name type="synonym">Conops calcitrans</name>
    <dbReference type="NCBI Taxonomy" id="35570"/>
    <lineage>
        <taxon>Eukaryota</taxon>
        <taxon>Metazoa</taxon>
        <taxon>Ecdysozoa</taxon>
        <taxon>Arthropoda</taxon>
        <taxon>Hexapoda</taxon>
        <taxon>Insecta</taxon>
        <taxon>Pterygota</taxon>
        <taxon>Neoptera</taxon>
        <taxon>Endopterygota</taxon>
        <taxon>Diptera</taxon>
        <taxon>Brachycera</taxon>
        <taxon>Muscomorpha</taxon>
        <taxon>Muscoidea</taxon>
        <taxon>Muscidae</taxon>
        <taxon>Stomoxys</taxon>
    </lineage>
</organism>
<dbReference type="GO" id="GO:0004222">
    <property type="term" value="F:metalloendopeptidase activity"/>
    <property type="evidence" value="ECO:0007669"/>
    <property type="project" value="InterPro"/>
</dbReference>
<dbReference type="Proteomes" id="UP000095300">
    <property type="component" value="Unassembled WGS sequence"/>
</dbReference>
<accession>A0A1I8PGE8</accession>
<dbReference type="InterPro" id="IPR042089">
    <property type="entry name" value="Peptidase_M13_dom_2"/>
</dbReference>
<dbReference type="AlphaFoldDB" id="A0A1I8PGE8"/>
<feature type="domain" description="Peptidase M13 C-terminal" evidence="10">
    <location>
        <begin position="497"/>
        <end position="677"/>
    </location>
</feature>
<gene>
    <name evidence="12" type="primary">106085064</name>
</gene>
<keyword evidence="6" id="KW-0378">Hydrolase</keyword>
<name>A0A1I8PGE8_STOCA</name>
<proteinExistence type="inferred from homology"/>
<keyword evidence="7" id="KW-0862">Zinc</keyword>
<evidence type="ECO:0000256" key="5">
    <source>
        <dbReference type="ARBA" id="ARBA00022723"/>
    </source>
</evidence>
<dbReference type="EnsemblMetazoa" id="SCAU007865-RA">
    <property type="protein sequence ID" value="SCAU007865-PA"/>
    <property type="gene ID" value="SCAU007865"/>
</dbReference>
<feature type="domain" description="Peptidase M13 N-terminal" evidence="11">
    <location>
        <begin position="73"/>
        <end position="425"/>
    </location>
</feature>
<evidence type="ECO:0000259" key="11">
    <source>
        <dbReference type="Pfam" id="PF05649"/>
    </source>
</evidence>
<evidence type="ECO:0000256" key="8">
    <source>
        <dbReference type="ARBA" id="ARBA00023049"/>
    </source>
</evidence>
<dbReference type="GO" id="GO:0005886">
    <property type="term" value="C:plasma membrane"/>
    <property type="evidence" value="ECO:0007669"/>
    <property type="project" value="UniProtKB-SubCell"/>
</dbReference>
<dbReference type="Gene3D" id="1.10.1380.10">
    <property type="entry name" value="Neutral endopeptidase , domain2"/>
    <property type="match status" value="1"/>
</dbReference>
<dbReference type="GO" id="GO:0046872">
    <property type="term" value="F:metal ion binding"/>
    <property type="evidence" value="ECO:0007669"/>
    <property type="project" value="UniProtKB-KW"/>
</dbReference>
<evidence type="ECO:0000256" key="7">
    <source>
        <dbReference type="ARBA" id="ARBA00022833"/>
    </source>
</evidence>
<protein>
    <recommendedName>
        <fullName evidence="14">Peptidase M13 C-terminal domain-containing protein</fullName>
    </recommendedName>
</protein>
<dbReference type="InterPro" id="IPR024079">
    <property type="entry name" value="MetalloPept_cat_dom_sf"/>
</dbReference>
<evidence type="ECO:0000256" key="9">
    <source>
        <dbReference type="SAM" id="SignalP"/>
    </source>
</evidence>
<dbReference type="SUPFAM" id="SSF55486">
    <property type="entry name" value="Metalloproteases ('zincins'), catalytic domain"/>
    <property type="match status" value="1"/>
</dbReference>
<dbReference type="KEGG" id="scac:106085064"/>
<evidence type="ECO:0000259" key="10">
    <source>
        <dbReference type="Pfam" id="PF01431"/>
    </source>
</evidence>
<evidence type="ECO:0000256" key="3">
    <source>
        <dbReference type="ARBA" id="ARBA00007357"/>
    </source>
</evidence>
<dbReference type="Pfam" id="PF01431">
    <property type="entry name" value="Peptidase_M13"/>
    <property type="match status" value="1"/>
</dbReference>
<comment type="cofactor">
    <cofactor evidence="1">
        <name>Zn(2+)</name>
        <dbReference type="ChEBI" id="CHEBI:29105"/>
    </cofactor>
</comment>
<evidence type="ECO:0000256" key="2">
    <source>
        <dbReference type="ARBA" id="ARBA00004401"/>
    </source>
</evidence>
<feature type="signal peptide" evidence="9">
    <location>
        <begin position="1"/>
        <end position="24"/>
    </location>
</feature>
<evidence type="ECO:0000256" key="4">
    <source>
        <dbReference type="ARBA" id="ARBA00022670"/>
    </source>
</evidence>
<dbReference type="Gene3D" id="3.40.390.10">
    <property type="entry name" value="Collagenase (Catalytic Domain)"/>
    <property type="match status" value="1"/>
</dbReference>
<evidence type="ECO:0000313" key="12">
    <source>
        <dbReference type="EnsemblMetazoa" id="SCAU007865-PA"/>
    </source>
</evidence>
<comment type="subcellular location">
    <subcellularLocation>
        <location evidence="2">Cell membrane</location>
        <topology evidence="2">Single-pass type II membrane protein</topology>
    </subcellularLocation>
</comment>
<dbReference type="VEuPathDB" id="VectorBase:SCAU007865"/>
<dbReference type="OrthoDB" id="7995352at2759"/>
<dbReference type="PRINTS" id="PR00786">
    <property type="entry name" value="NEPRILYSIN"/>
</dbReference>
<dbReference type="Pfam" id="PF05649">
    <property type="entry name" value="Peptidase_M13_N"/>
    <property type="match status" value="1"/>
</dbReference>
<dbReference type="PANTHER" id="PTHR11733">
    <property type="entry name" value="ZINC METALLOPROTEASE FAMILY M13 NEPRILYSIN-RELATED"/>
    <property type="match status" value="1"/>
</dbReference>
<dbReference type="GO" id="GO:0016485">
    <property type="term" value="P:protein processing"/>
    <property type="evidence" value="ECO:0007669"/>
    <property type="project" value="TreeGrafter"/>
</dbReference>
<evidence type="ECO:0008006" key="14">
    <source>
        <dbReference type="Google" id="ProtNLM"/>
    </source>
</evidence>
<keyword evidence="5" id="KW-0479">Metal-binding</keyword>
<dbReference type="InterPro" id="IPR008753">
    <property type="entry name" value="Peptidase_M13_N"/>
</dbReference>
<feature type="chain" id="PRO_5009326586" description="Peptidase M13 C-terminal domain-containing protein" evidence="9">
    <location>
        <begin position="25"/>
        <end position="678"/>
    </location>
</feature>
<dbReference type="InterPro" id="IPR000718">
    <property type="entry name" value="Peptidase_M13"/>
</dbReference>
<dbReference type="PANTHER" id="PTHR11733:SF237">
    <property type="entry name" value="NEPRILYSIN-LIKE 4"/>
    <property type="match status" value="1"/>
</dbReference>
<keyword evidence="4" id="KW-0645">Protease</keyword>